<evidence type="ECO:0000256" key="8">
    <source>
        <dbReference type="ARBA" id="ARBA00022840"/>
    </source>
</evidence>
<dbReference type="PANTHER" id="PTHR42742:SF3">
    <property type="entry name" value="FRUCTOKINASE"/>
    <property type="match status" value="1"/>
</dbReference>
<evidence type="ECO:0000256" key="1">
    <source>
        <dbReference type="ARBA" id="ARBA00001946"/>
    </source>
</evidence>
<name>A0A150N5U6_9BACL</name>
<evidence type="ECO:0000256" key="5">
    <source>
        <dbReference type="ARBA" id="ARBA00022741"/>
    </source>
</evidence>
<dbReference type="SUPFAM" id="SSF53067">
    <property type="entry name" value="Actin-like ATPase domain"/>
    <property type="match status" value="1"/>
</dbReference>
<dbReference type="RefSeq" id="WP_082798114.1">
    <property type="nucleotide sequence ID" value="NZ_LQYW01000028.1"/>
</dbReference>
<dbReference type="GO" id="GO:0005524">
    <property type="term" value="F:ATP binding"/>
    <property type="evidence" value="ECO:0007669"/>
    <property type="project" value="UniProtKB-KW"/>
</dbReference>
<dbReference type="PATRIC" id="fig|153151.4.peg.1558"/>
<comment type="cofactor">
    <cofactor evidence="1">
        <name>Mg(2+)</name>
        <dbReference type="ChEBI" id="CHEBI:18420"/>
    </cofactor>
</comment>
<dbReference type="AlphaFoldDB" id="A0A150N5U6"/>
<dbReference type="InterPro" id="IPR049874">
    <property type="entry name" value="ROK_cs"/>
</dbReference>
<evidence type="ECO:0000256" key="10">
    <source>
        <dbReference type="ARBA" id="ARBA00023277"/>
    </source>
</evidence>
<dbReference type="EC" id="2.7.1.4" evidence="11"/>
<comment type="caution">
    <text evidence="13">The sequence shown here is derived from an EMBL/GenBank/DDBJ whole genome shotgun (WGS) entry which is preliminary data.</text>
</comment>
<dbReference type="InterPro" id="IPR051804">
    <property type="entry name" value="Carb_Metab_Reg_Kinase/Isom"/>
</dbReference>
<dbReference type="InterPro" id="IPR043129">
    <property type="entry name" value="ATPase_NBD"/>
</dbReference>
<evidence type="ECO:0000256" key="12">
    <source>
        <dbReference type="ARBA" id="ARBA00048451"/>
    </source>
</evidence>
<keyword evidence="5" id="KW-0547">Nucleotide-binding</keyword>
<dbReference type="GO" id="GO:0008865">
    <property type="term" value="F:fructokinase activity"/>
    <property type="evidence" value="ECO:0007669"/>
    <property type="project" value="UniProtKB-EC"/>
</dbReference>
<dbReference type="InterPro" id="IPR000600">
    <property type="entry name" value="ROK"/>
</dbReference>
<evidence type="ECO:0000256" key="9">
    <source>
        <dbReference type="ARBA" id="ARBA00022842"/>
    </source>
</evidence>
<reference evidence="13 14" key="1">
    <citation type="submission" date="2016-01" db="EMBL/GenBank/DDBJ databases">
        <title>Draft Genome Sequences of Seven Thermophilic Sporeformers Isolated from Foods.</title>
        <authorList>
            <person name="Berendsen E.M."/>
            <person name="Wells-Bennik M.H."/>
            <person name="Krawcyk A.O."/>
            <person name="De Jong A."/>
            <person name="Holsappel S."/>
            <person name="Eijlander R.T."/>
            <person name="Kuipers O.P."/>
        </authorList>
    </citation>
    <scope>NUCLEOTIDE SEQUENCE [LARGE SCALE GENOMIC DNA]</scope>
    <source>
        <strain evidence="13 14">B4110</strain>
    </source>
</reference>
<dbReference type="Pfam" id="PF00480">
    <property type="entry name" value="ROK"/>
    <property type="match status" value="1"/>
</dbReference>
<evidence type="ECO:0000313" key="13">
    <source>
        <dbReference type="EMBL" id="KYD31972.1"/>
    </source>
</evidence>
<dbReference type="PANTHER" id="PTHR42742">
    <property type="entry name" value="TRANSCRIPTIONAL REPRESSOR MPRA"/>
    <property type="match status" value="1"/>
</dbReference>
<keyword evidence="9" id="KW-0460">Magnesium</keyword>
<comment type="similarity">
    <text evidence="2">Belongs to the ROK (NagC/XylR) family.</text>
</comment>
<evidence type="ECO:0000256" key="2">
    <source>
        <dbReference type="ARBA" id="ARBA00006479"/>
    </source>
</evidence>
<dbReference type="EMBL" id="LQYW01000028">
    <property type="protein sequence ID" value="KYD31972.1"/>
    <property type="molecule type" value="Genomic_DNA"/>
</dbReference>
<evidence type="ECO:0000313" key="14">
    <source>
        <dbReference type="Proteomes" id="UP000075324"/>
    </source>
</evidence>
<keyword evidence="3 13" id="KW-0808">Transferase</keyword>
<keyword evidence="7" id="KW-0862">Zinc</keyword>
<dbReference type="CDD" id="cd24067">
    <property type="entry name" value="ASKHA_NBD_ROK_BsFRK-like"/>
    <property type="match status" value="1"/>
</dbReference>
<keyword evidence="8" id="KW-0067">ATP-binding</keyword>
<keyword evidence="10" id="KW-0119">Carbohydrate metabolism</keyword>
<keyword evidence="4" id="KW-0479">Metal-binding</keyword>
<dbReference type="FunFam" id="3.30.420.40:FF:000136">
    <property type="entry name" value="Putative fructokinase"/>
    <property type="match status" value="1"/>
</dbReference>
<organism evidence="13 14">
    <name type="scientific">Parageobacillus toebii</name>
    <dbReference type="NCBI Taxonomy" id="153151"/>
    <lineage>
        <taxon>Bacteria</taxon>
        <taxon>Bacillati</taxon>
        <taxon>Bacillota</taxon>
        <taxon>Bacilli</taxon>
        <taxon>Bacillales</taxon>
        <taxon>Anoxybacillaceae</taxon>
        <taxon>Parageobacillus</taxon>
    </lineage>
</organism>
<protein>
    <recommendedName>
        <fullName evidence="11">fructokinase</fullName>
        <ecNumber evidence="11">2.7.1.4</ecNumber>
    </recommendedName>
</protein>
<gene>
    <name evidence="13" type="ORF">B4110_3676</name>
</gene>
<evidence type="ECO:0000256" key="7">
    <source>
        <dbReference type="ARBA" id="ARBA00022833"/>
    </source>
</evidence>
<evidence type="ECO:0000256" key="4">
    <source>
        <dbReference type="ARBA" id="ARBA00022723"/>
    </source>
</evidence>
<dbReference type="Gene3D" id="3.30.420.40">
    <property type="match status" value="2"/>
</dbReference>
<accession>A0A150N5U6</accession>
<keyword evidence="6 13" id="KW-0418">Kinase</keyword>
<proteinExistence type="inferred from homology"/>
<dbReference type="FunFam" id="3.30.420.40:FF:000153">
    <property type="entry name" value="Putative fructokinase"/>
    <property type="match status" value="1"/>
</dbReference>
<dbReference type="GO" id="GO:0046872">
    <property type="term" value="F:metal ion binding"/>
    <property type="evidence" value="ECO:0007669"/>
    <property type="project" value="UniProtKB-KW"/>
</dbReference>
<comment type="catalytic activity">
    <reaction evidence="12">
        <text>D-fructose + ATP = D-fructose 6-phosphate + ADP + H(+)</text>
        <dbReference type="Rhea" id="RHEA:16125"/>
        <dbReference type="ChEBI" id="CHEBI:15378"/>
        <dbReference type="ChEBI" id="CHEBI:30616"/>
        <dbReference type="ChEBI" id="CHEBI:37721"/>
        <dbReference type="ChEBI" id="CHEBI:61527"/>
        <dbReference type="ChEBI" id="CHEBI:456216"/>
        <dbReference type="EC" id="2.7.1.4"/>
    </reaction>
</comment>
<evidence type="ECO:0000256" key="11">
    <source>
        <dbReference type="ARBA" id="ARBA00038887"/>
    </source>
</evidence>
<dbReference type="PROSITE" id="PS01125">
    <property type="entry name" value="ROK"/>
    <property type="match status" value="1"/>
</dbReference>
<dbReference type="Proteomes" id="UP000075324">
    <property type="component" value="Unassembled WGS sequence"/>
</dbReference>
<evidence type="ECO:0000256" key="3">
    <source>
        <dbReference type="ARBA" id="ARBA00022679"/>
    </source>
</evidence>
<sequence>MLGAIEAGGTKFVCAVGDMDYNIVDLIEIPTTSPIETMEKVKEFFIQYNIQSLGIGSFGPADINPSSPNYGCITNTPKEQWKHFNIISFMKSTFNVPIVFDTDVNVAALGEAKFGASRNVNSSIYVTIGTGIGVGAVINGEILQGISHPEMGHIFVRRHEKDHFAGCCPYHKDCLEGLASGPAIEKRWGKKAVLLENNKEVWEIEGYYIAQALMTYILILSPEKIILGGGVMKQRQLITIIYEYLKRLNNGYMSFSQLEENISDYIVTPELEGLSAIKGAFYLSKNNLYGNTELLSNLG</sequence>
<evidence type="ECO:0000256" key="6">
    <source>
        <dbReference type="ARBA" id="ARBA00022777"/>
    </source>
</evidence>